<keyword evidence="2" id="KW-1185">Reference proteome</keyword>
<reference evidence="2" key="1">
    <citation type="submission" date="2010-08" db="EMBL/GenBank/DDBJ databases">
        <authorList>
            <consortium name="Caenorhabditis japonica Sequencing Consortium"/>
            <person name="Wilson R.K."/>
        </authorList>
    </citation>
    <scope>NUCLEOTIDE SEQUENCE [LARGE SCALE GENOMIC DNA]</scope>
    <source>
        <strain evidence="2">DF5081</strain>
    </source>
</reference>
<evidence type="ECO:0000313" key="2">
    <source>
        <dbReference type="Proteomes" id="UP000005237"/>
    </source>
</evidence>
<evidence type="ECO:0000313" key="1">
    <source>
        <dbReference type="EnsemblMetazoa" id="CJA36043.1"/>
    </source>
</evidence>
<protein>
    <submittedName>
        <fullName evidence="1">Uncharacterized protein</fullName>
    </submittedName>
</protein>
<dbReference type="EnsemblMetazoa" id="CJA36043.1">
    <property type="protein sequence ID" value="CJA36043.1"/>
    <property type="gene ID" value="WBGene00211890"/>
</dbReference>
<sequence>MFRRSLSLRYLQNIDASLVIFAREHIIVSSTPRDHPFMNIYLHNQWLMSSGSMRGKEKRVVARVVMPHQAPAENKVELGFNYFKTGSFEVRAGQ</sequence>
<dbReference type="AlphaFoldDB" id="A0A8R1INZ6"/>
<proteinExistence type="predicted"/>
<dbReference type="Proteomes" id="UP000005237">
    <property type="component" value="Unassembled WGS sequence"/>
</dbReference>
<organism evidence="1 2">
    <name type="scientific">Caenorhabditis japonica</name>
    <dbReference type="NCBI Taxonomy" id="281687"/>
    <lineage>
        <taxon>Eukaryota</taxon>
        <taxon>Metazoa</taxon>
        <taxon>Ecdysozoa</taxon>
        <taxon>Nematoda</taxon>
        <taxon>Chromadorea</taxon>
        <taxon>Rhabditida</taxon>
        <taxon>Rhabditina</taxon>
        <taxon>Rhabditomorpha</taxon>
        <taxon>Rhabditoidea</taxon>
        <taxon>Rhabditidae</taxon>
        <taxon>Peloderinae</taxon>
        <taxon>Caenorhabditis</taxon>
    </lineage>
</organism>
<reference evidence="1" key="2">
    <citation type="submission" date="2022-06" db="UniProtKB">
        <authorList>
            <consortium name="EnsemblMetazoa"/>
        </authorList>
    </citation>
    <scope>IDENTIFICATION</scope>
    <source>
        <strain evidence="1">DF5081</strain>
    </source>
</reference>
<name>A0A8R1INZ6_CAEJA</name>
<accession>A0A8R1INZ6</accession>